<evidence type="ECO:0000313" key="2">
    <source>
        <dbReference type="Proteomes" id="UP001148737"/>
    </source>
</evidence>
<sequence>MAGDKMASTGKTTVKDGIATFDGIYTDMDFWRRGLATCVMAFLVRWATDNGASVGLLNASPFGQKLYQVLGWTAIYNVVSVGGEPALGFLERMRQKYAPKK</sequence>
<gene>
    <name evidence="1" type="ORF">NLG97_g11108</name>
</gene>
<reference evidence="1" key="1">
    <citation type="submission" date="2022-07" db="EMBL/GenBank/DDBJ databases">
        <title>Genome Sequence of Lecanicillium saksenae.</title>
        <authorList>
            <person name="Buettner E."/>
        </authorList>
    </citation>
    <scope>NUCLEOTIDE SEQUENCE</scope>
    <source>
        <strain evidence="1">VT-O1</strain>
    </source>
</reference>
<protein>
    <submittedName>
        <fullName evidence="1">Uncharacterized protein</fullName>
    </submittedName>
</protein>
<proteinExistence type="predicted"/>
<accession>A0ACC1QCQ4</accession>
<dbReference type="EMBL" id="JANAKD010003258">
    <property type="protein sequence ID" value="KAJ3472300.1"/>
    <property type="molecule type" value="Genomic_DNA"/>
</dbReference>
<comment type="caution">
    <text evidence="1">The sequence shown here is derived from an EMBL/GenBank/DDBJ whole genome shotgun (WGS) entry which is preliminary data.</text>
</comment>
<evidence type="ECO:0000313" key="1">
    <source>
        <dbReference type="EMBL" id="KAJ3472300.1"/>
    </source>
</evidence>
<organism evidence="1 2">
    <name type="scientific">Lecanicillium saksenae</name>
    <dbReference type="NCBI Taxonomy" id="468837"/>
    <lineage>
        <taxon>Eukaryota</taxon>
        <taxon>Fungi</taxon>
        <taxon>Dikarya</taxon>
        <taxon>Ascomycota</taxon>
        <taxon>Pezizomycotina</taxon>
        <taxon>Sordariomycetes</taxon>
        <taxon>Hypocreomycetidae</taxon>
        <taxon>Hypocreales</taxon>
        <taxon>Cordycipitaceae</taxon>
        <taxon>Lecanicillium</taxon>
    </lineage>
</organism>
<name>A0ACC1QCQ4_9HYPO</name>
<dbReference type="Proteomes" id="UP001148737">
    <property type="component" value="Unassembled WGS sequence"/>
</dbReference>
<keyword evidence="2" id="KW-1185">Reference proteome</keyword>